<dbReference type="Proteomes" id="UP000282837">
    <property type="component" value="Unassembled WGS sequence"/>
</dbReference>
<organism evidence="2 3">
    <name type="scientific">Novosphingobium umbonatum</name>
    <dbReference type="NCBI Taxonomy" id="1908524"/>
    <lineage>
        <taxon>Bacteria</taxon>
        <taxon>Pseudomonadati</taxon>
        <taxon>Pseudomonadota</taxon>
        <taxon>Alphaproteobacteria</taxon>
        <taxon>Sphingomonadales</taxon>
        <taxon>Sphingomonadaceae</taxon>
        <taxon>Novosphingobium</taxon>
    </lineage>
</organism>
<evidence type="ECO:0008006" key="4">
    <source>
        <dbReference type="Google" id="ProtNLM"/>
    </source>
</evidence>
<feature type="signal peptide" evidence="1">
    <location>
        <begin position="1"/>
        <end position="21"/>
    </location>
</feature>
<accession>A0A437N6F5</accession>
<dbReference type="OrthoDB" id="7510816at2"/>
<dbReference type="EMBL" id="SACO01000005">
    <property type="protein sequence ID" value="RVU05467.1"/>
    <property type="molecule type" value="Genomic_DNA"/>
</dbReference>
<protein>
    <recommendedName>
        <fullName evidence="4">Argininosuccinate lyase</fullName>
    </recommendedName>
</protein>
<gene>
    <name evidence="2" type="ORF">EOE18_09220</name>
</gene>
<feature type="chain" id="PRO_5019394698" description="Argininosuccinate lyase" evidence="1">
    <location>
        <begin position="22"/>
        <end position="86"/>
    </location>
</feature>
<evidence type="ECO:0000313" key="3">
    <source>
        <dbReference type="Proteomes" id="UP000282837"/>
    </source>
</evidence>
<comment type="caution">
    <text evidence="2">The sequence shown here is derived from an EMBL/GenBank/DDBJ whole genome shotgun (WGS) entry which is preliminary data.</text>
</comment>
<keyword evidence="3" id="KW-1185">Reference proteome</keyword>
<dbReference type="PROSITE" id="PS51257">
    <property type="entry name" value="PROKAR_LIPOPROTEIN"/>
    <property type="match status" value="1"/>
</dbReference>
<dbReference type="AlphaFoldDB" id="A0A437N6F5"/>
<evidence type="ECO:0000256" key="1">
    <source>
        <dbReference type="SAM" id="SignalP"/>
    </source>
</evidence>
<keyword evidence="1" id="KW-0732">Signal</keyword>
<dbReference type="RefSeq" id="WP_127708684.1">
    <property type="nucleotide sequence ID" value="NZ_SACO01000005.1"/>
</dbReference>
<name>A0A437N6F5_9SPHN</name>
<evidence type="ECO:0000313" key="2">
    <source>
        <dbReference type="EMBL" id="RVU05467.1"/>
    </source>
</evidence>
<proteinExistence type="predicted"/>
<sequence length="86" mass="8503">MKRLVVIAALALLAACGEKKAAKSDDQRTASGQILPGSVSDSMIAYDALTSQAPIQPRAVVAAPVAAASSAAEEAAPVEAGSPVAE</sequence>
<reference evidence="2 3" key="1">
    <citation type="submission" date="2019-01" db="EMBL/GenBank/DDBJ databases">
        <authorList>
            <person name="Chen W.-M."/>
        </authorList>
    </citation>
    <scope>NUCLEOTIDE SEQUENCE [LARGE SCALE GENOMIC DNA]</scope>
    <source>
        <strain evidence="2 3">FSY-9</strain>
    </source>
</reference>